<evidence type="ECO:0000313" key="2">
    <source>
        <dbReference type="EMBL" id="KAF6239321.1"/>
    </source>
</evidence>
<dbReference type="GeneID" id="59284255"/>
<name>A0A8H6L889_9LECA</name>
<evidence type="ECO:0000313" key="3">
    <source>
        <dbReference type="Proteomes" id="UP000578531"/>
    </source>
</evidence>
<dbReference type="InterPro" id="IPR036928">
    <property type="entry name" value="AS_sf"/>
</dbReference>
<comment type="caution">
    <text evidence="2">The sequence shown here is derived from an EMBL/GenBank/DDBJ whole genome shotgun (WGS) entry which is preliminary data.</text>
</comment>
<proteinExistence type="predicted"/>
<protein>
    <recommendedName>
        <fullName evidence="1">Amidase domain-containing protein</fullName>
    </recommendedName>
</protein>
<dbReference type="SUPFAM" id="SSF75304">
    <property type="entry name" value="Amidase signature (AS) enzymes"/>
    <property type="match status" value="1"/>
</dbReference>
<dbReference type="OrthoDB" id="566138at2759"/>
<keyword evidence="3" id="KW-1185">Reference proteome</keyword>
<accession>A0A8H6L889</accession>
<dbReference type="Pfam" id="PF01425">
    <property type="entry name" value="Amidase"/>
    <property type="match status" value="1"/>
</dbReference>
<dbReference type="EMBL" id="JACCJC010000006">
    <property type="protein sequence ID" value="KAF6239321.1"/>
    <property type="molecule type" value="Genomic_DNA"/>
</dbReference>
<dbReference type="RefSeq" id="XP_037168608.1">
    <property type="nucleotide sequence ID" value="XM_037304515.1"/>
</dbReference>
<gene>
    <name evidence="2" type="ORF">HO173_002583</name>
</gene>
<dbReference type="InterPro" id="IPR023631">
    <property type="entry name" value="Amidase_dom"/>
</dbReference>
<dbReference type="AlphaFoldDB" id="A0A8H6L889"/>
<dbReference type="PANTHER" id="PTHR42678:SF37">
    <property type="entry name" value="AMIDASE C869.01-RELATED"/>
    <property type="match status" value="1"/>
</dbReference>
<evidence type="ECO:0000259" key="1">
    <source>
        <dbReference type="Pfam" id="PF01425"/>
    </source>
</evidence>
<dbReference type="Proteomes" id="UP000578531">
    <property type="component" value="Unassembled WGS sequence"/>
</dbReference>
<dbReference type="Gene3D" id="3.90.1300.10">
    <property type="entry name" value="Amidase signature (AS) domain"/>
    <property type="match status" value="1"/>
</dbReference>
<feature type="domain" description="Amidase" evidence="1">
    <location>
        <begin position="71"/>
        <end position="530"/>
    </location>
</feature>
<dbReference type="PANTHER" id="PTHR42678">
    <property type="entry name" value="AMIDASE"/>
    <property type="match status" value="1"/>
</dbReference>
<organism evidence="2 3">
    <name type="scientific">Letharia columbiana</name>
    <dbReference type="NCBI Taxonomy" id="112416"/>
    <lineage>
        <taxon>Eukaryota</taxon>
        <taxon>Fungi</taxon>
        <taxon>Dikarya</taxon>
        <taxon>Ascomycota</taxon>
        <taxon>Pezizomycotina</taxon>
        <taxon>Lecanoromycetes</taxon>
        <taxon>OSLEUM clade</taxon>
        <taxon>Lecanoromycetidae</taxon>
        <taxon>Lecanorales</taxon>
        <taxon>Lecanorineae</taxon>
        <taxon>Parmeliaceae</taxon>
        <taxon>Letharia</taxon>
    </lineage>
</organism>
<reference evidence="2 3" key="1">
    <citation type="journal article" date="2020" name="Genomics">
        <title>Complete, high-quality genomes from long-read metagenomic sequencing of two wolf lichen thalli reveals enigmatic genome architecture.</title>
        <authorList>
            <person name="McKenzie S.K."/>
            <person name="Walston R.F."/>
            <person name="Allen J.L."/>
        </authorList>
    </citation>
    <scope>NUCLEOTIDE SEQUENCE [LARGE SCALE GENOMIC DNA]</scope>
    <source>
        <strain evidence="2">WasteWater2</strain>
    </source>
</reference>
<sequence length="569" mass="62535">MLRSVRTYFLSPKAHNTVRTETEVRRHHDLSQHDISPLFRLEELKGLNLYECSMEEIQQHLSEGHFTSVDYVEFCLQRIHNVNPYLECIIEINPDATKIAAELDDERRQGKARGILHGVPILVKDNMATKDKMQTTAGSWALLGSIVPRDAHVVSLLRRAGAIILGHANMSEWASVRSSNYSTGYSPRGGQVRNPYNLSSSPYGSSSGSAVAVSANIVPVSFGTETDASIIGPASINGIVGIKPTVGLTSRAGVIPISKSMDTVGSFGRTVADAVHGLNAIVGSDERDAMTCSSSRSQRKDYSKYLTTKGSLKGARFGLPNKRCWEFVAKDIRETALTVLKAIQEAGADVVEVDFPCAEDRIPGDGNWDWTYGKPSESEFSVVQVEAFQEINAYLSELSETRMKTLEDVFEYNQKNSGTEGAKPGDHSAFPTGQNNFQQILQSCGEATETYYQALHYTQQKCRTEGIDAALKDNKTNTVFDALILFDRKGAGQQLAAQAGYPIICIPIGVDSAGLPFSLSLHHTAWKEDVLIRWASAIEDLVHQISGWRCTPEYREHLSKNIPVVDKSS</sequence>